<comment type="caution">
    <text evidence="1">The sequence shown here is derived from an EMBL/GenBank/DDBJ whole genome shotgun (WGS) entry which is preliminary data.</text>
</comment>
<organism evidence="1 2">
    <name type="scientific">Diphasiastrum complanatum</name>
    <name type="common">Issler's clubmoss</name>
    <name type="synonym">Lycopodium complanatum</name>
    <dbReference type="NCBI Taxonomy" id="34168"/>
    <lineage>
        <taxon>Eukaryota</taxon>
        <taxon>Viridiplantae</taxon>
        <taxon>Streptophyta</taxon>
        <taxon>Embryophyta</taxon>
        <taxon>Tracheophyta</taxon>
        <taxon>Lycopodiopsida</taxon>
        <taxon>Lycopodiales</taxon>
        <taxon>Lycopodiaceae</taxon>
        <taxon>Lycopodioideae</taxon>
        <taxon>Diphasiastrum</taxon>
    </lineage>
</organism>
<dbReference type="Proteomes" id="UP001162992">
    <property type="component" value="Chromosome 21"/>
</dbReference>
<proteinExistence type="predicted"/>
<evidence type="ECO:0000313" key="2">
    <source>
        <dbReference type="Proteomes" id="UP001162992"/>
    </source>
</evidence>
<accession>A0ACC2AKR1</accession>
<gene>
    <name evidence="1" type="ORF">O6H91_21G057600</name>
</gene>
<keyword evidence="2" id="KW-1185">Reference proteome</keyword>
<reference evidence="2" key="1">
    <citation type="journal article" date="2024" name="Proc. Natl. Acad. Sci. U.S.A.">
        <title>Extraordinary preservation of gene collinearity over three hundred million years revealed in homosporous lycophytes.</title>
        <authorList>
            <person name="Li C."/>
            <person name="Wickell D."/>
            <person name="Kuo L.Y."/>
            <person name="Chen X."/>
            <person name="Nie B."/>
            <person name="Liao X."/>
            <person name="Peng D."/>
            <person name="Ji J."/>
            <person name="Jenkins J."/>
            <person name="Williams M."/>
            <person name="Shu S."/>
            <person name="Plott C."/>
            <person name="Barry K."/>
            <person name="Rajasekar S."/>
            <person name="Grimwood J."/>
            <person name="Han X."/>
            <person name="Sun S."/>
            <person name="Hou Z."/>
            <person name="He W."/>
            <person name="Dai G."/>
            <person name="Sun C."/>
            <person name="Schmutz J."/>
            <person name="Leebens-Mack J.H."/>
            <person name="Li F.W."/>
            <person name="Wang L."/>
        </authorList>
    </citation>
    <scope>NUCLEOTIDE SEQUENCE [LARGE SCALE GENOMIC DNA]</scope>
    <source>
        <strain evidence="2">cv. PW_Plant_1</strain>
    </source>
</reference>
<sequence>MTFDDRHHAFIQALMVRGPFSEDVCKTIFRELFVDRPGNEGTYFDFLGALNKELDFVQMEVRACRNQHNGSTFYGLINKLGSEEAKLGTRYSHSQITFFRAIMEAIVQGPSGNAKISSIEALNLRVELQSQQQSDGVTSQSPAGSKLTMAQKEKTLTDLIADKWLSHTDDGLISLGIRTFLELRNVFKNLDIPFCDVCNEAGIKATLCQNEECTVRMHQYCAHRKFARPDVPKLCPSCGAEWIL</sequence>
<protein>
    <submittedName>
        <fullName evidence="1">Uncharacterized protein</fullName>
    </submittedName>
</protein>
<evidence type="ECO:0000313" key="1">
    <source>
        <dbReference type="EMBL" id="KAJ7518164.1"/>
    </source>
</evidence>
<name>A0ACC2AKR1_DIPCM</name>
<dbReference type="EMBL" id="CM055112">
    <property type="protein sequence ID" value="KAJ7518164.1"/>
    <property type="molecule type" value="Genomic_DNA"/>
</dbReference>